<dbReference type="AlphaFoldDB" id="A0A7T5R172"/>
<feature type="transmembrane region" description="Helical" evidence="4">
    <location>
        <begin position="6"/>
        <end position="26"/>
    </location>
</feature>
<evidence type="ECO:0000256" key="4">
    <source>
        <dbReference type="SAM" id="Phobius"/>
    </source>
</evidence>
<evidence type="ECO:0000313" key="6">
    <source>
        <dbReference type="EMBL" id="QQG35607.1"/>
    </source>
</evidence>
<keyword evidence="1 4" id="KW-0812">Transmembrane</keyword>
<dbReference type="InterPro" id="IPR007667">
    <property type="entry name" value="Hypoxia_induced_domain"/>
</dbReference>
<evidence type="ECO:0000256" key="3">
    <source>
        <dbReference type="ARBA" id="ARBA00023136"/>
    </source>
</evidence>
<gene>
    <name evidence="6" type="ORF">HYS17_08755</name>
</gene>
<dbReference type="EMBL" id="CP066681">
    <property type="protein sequence ID" value="QQG35607.1"/>
    <property type="molecule type" value="Genomic_DNA"/>
</dbReference>
<organism evidence="6 7">
    <name type="scientific">Micavibrio aeruginosavorus</name>
    <dbReference type="NCBI Taxonomy" id="349221"/>
    <lineage>
        <taxon>Bacteria</taxon>
        <taxon>Pseudomonadati</taxon>
        <taxon>Bdellovibrionota</taxon>
        <taxon>Bdellovibrionia</taxon>
        <taxon>Bdellovibrionales</taxon>
        <taxon>Pseudobdellovibrionaceae</taxon>
        <taxon>Micavibrio</taxon>
    </lineage>
</organism>
<evidence type="ECO:0000256" key="1">
    <source>
        <dbReference type="ARBA" id="ARBA00022692"/>
    </source>
</evidence>
<dbReference type="NCBIfam" id="NF033233">
    <property type="entry name" value="twin_helix"/>
    <property type="match status" value="1"/>
</dbReference>
<keyword evidence="3 4" id="KW-0472">Membrane</keyword>
<name>A0A7T5R172_9BACT</name>
<feature type="domain" description="HIG1" evidence="5">
    <location>
        <begin position="1"/>
        <end position="64"/>
    </location>
</feature>
<protein>
    <submittedName>
        <fullName evidence="6">Twin transmembrane helix small protein</fullName>
    </submittedName>
</protein>
<sequence length="64" mass="7027">MNNIFVTLMIVAMLATLGSLAMGLFAMVKGGDFNKKHGNRLMQMRVTLQGLALLFFALAFMTSK</sequence>
<evidence type="ECO:0000259" key="5">
    <source>
        <dbReference type="PROSITE" id="PS51503"/>
    </source>
</evidence>
<reference evidence="6 7" key="1">
    <citation type="submission" date="2020-07" db="EMBL/GenBank/DDBJ databases">
        <title>Huge and variable diversity of episymbiotic CPR bacteria and DPANN archaea in groundwater ecosystems.</title>
        <authorList>
            <person name="He C.Y."/>
            <person name="Keren R."/>
            <person name="Whittaker M."/>
            <person name="Farag I.F."/>
            <person name="Doudna J."/>
            <person name="Cate J.H.D."/>
            <person name="Banfield J.F."/>
        </authorList>
    </citation>
    <scope>NUCLEOTIDE SEQUENCE [LARGE SCALE GENOMIC DNA]</scope>
    <source>
        <strain evidence="6">NC_groundwater_70_Ag_B-0.1um_54_66</strain>
    </source>
</reference>
<dbReference type="PROSITE" id="PS51503">
    <property type="entry name" value="HIG1"/>
    <property type="match status" value="1"/>
</dbReference>
<dbReference type="Proteomes" id="UP000595362">
    <property type="component" value="Chromosome"/>
</dbReference>
<evidence type="ECO:0000256" key="2">
    <source>
        <dbReference type="ARBA" id="ARBA00022989"/>
    </source>
</evidence>
<accession>A0A7T5R172</accession>
<dbReference type="Gene3D" id="6.10.140.1320">
    <property type="match status" value="1"/>
</dbReference>
<proteinExistence type="predicted"/>
<dbReference type="Pfam" id="PF04588">
    <property type="entry name" value="HIG_1_N"/>
    <property type="match status" value="1"/>
</dbReference>
<keyword evidence="2 4" id="KW-1133">Transmembrane helix</keyword>
<feature type="transmembrane region" description="Helical" evidence="4">
    <location>
        <begin position="46"/>
        <end position="63"/>
    </location>
</feature>
<evidence type="ECO:0000313" key="7">
    <source>
        <dbReference type="Proteomes" id="UP000595362"/>
    </source>
</evidence>